<dbReference type="PATRIC" id="fig|1121353.3.peg.1988"/>
<feature type="transmembrane region" description="Helical" evidence="9">
    <location>
        <begin position="267"/>
        <end position="287"/>
    </location>
</feature>
<dbReference type="PANTHER" id="PTHR30588">
    <property type="entry name" value="BRANCHED-CHAIN AMINO ACID TRANSPORT SYSTEM 2 CARRIER PROTEIN"/>
    <property type="match status" value="1"/>
</dbReference>
<dbReference type="GO" id="GO:0015188">
    <property type="term" value="F:L-isoleucine transmembrane transporter activity"/>
    <property type="evidence" value="ECO:0007669"/>
    <property type="project" value="TreeGrafter"/>
</dbReference>
<dbReference type="STRING" id="1121353.H924_09735"/>
<dbReference type="InterPro" id="IPR004685">
    <property type="entry name" value="Brnchd-chn_aa_trnsp_Livcs"/>
</dbReference>
<dbReference type="eggNOG" id="COG1114">
    <property type="taxonomic scope" value="Bacteria"/>
</dbReference>
<evidence type="ECO:0000313" key="10">
    <source>
        <dbReference type="EMBL" id="AGG67385.1"/>
    </source>
</evidence>
<dbReference type="EMBL" id="CP004354">
    <property type="protein sequence ID" value="AGG67385.1"/>
    <property type="molecule type" value="Genomic_DNA"/>
</dbReference>
<feature type="transmembrane region" description="Helical" evidence="9">
    <location>
        <begin position="323"/>
        <end position="346"/>
    </location>
</feature>
<dbReference type="GO" id="GO:0015818">
    <property type="term" value="P:isoleucine transport"/>
    <property type="evidence" value="ECO:0007669"/>
    <property type="project" value="TreeGrafter"/>
</dbReference>
<dbReference type="GO" id="GO:0005304">
    <property type="term" value="F:L-valine transmembrane transporter activity"/>
    <property type="evidence" value="ECO:0007669"/>
    <property type="project" value="TreeGrafter"/>
</dbReference>
<dbReference type="OrthoDB" id="9783920at2"/>
<feature type="transmembrane region" description="Helical" evidence="9">
    <location>
        <begin position="5"/>
        <end position="24"/>
    </location>
</feature>
<feature type="transmembrane region" description="Helical" evidence="9">
    <location>
        <begin position="186"/>
        <end position="205"/>
    </location>
</feature>
<feature type="transmembrane region" description="Helical" evidence="9">
    <location>
        <begin position="217"/>
        <end position="235"/>
    </location>
</feature>
<feature type="transmembrane region" description="Helical" evidence="9">
    <location>
        <begin position="36"/>
        <end position="60"/>
    </location>
</feature>
<evidence type="ECO:0000256" key="8">
    <source>
        <dbReference type="ARBA" id="ARBA00023136"/>
    </source>
</evidence>
<gene>
    <name evidence="10" type="ORF">H924_09735</name>
</gene>
<feature type="transmembrane region" description="Helical" evidence="9">
    <location>
        <begin position="142"/>
        <end position="160"/>
    </location>
</feature>
<evidence type="ECO:0000256" key="6">
    <source>
        <dbReference type="ARBA" id="ARBA00022970"/>
    </source>
</evidence>
<sequence>MKKAVLITSLMLFSMFFGAGNLIFPPMLGLSAGTNYLPAILGFLTTGVLLPVLGIIAVVVSGENVKDMAGRGGKIFGIFFPIAAYLSIGAFYALPRTGAVSYATAVGVDNAFYSGIFNFIFFAVALALSWNPNGISDKLGKWLTPLLLLLIVVLVALSMLKLHGTPGAPNEVYAAQPAGAGLLEGYMTMDTIAALAFGIVVISAFKYQKVQKVRTATVLSAFIAGGLLAAVYLGLGQIGQVIEGDFANGTEILNTAALITMGEPGRIIFVAILILACMTTAVGLIGATSEFFNSLLPGINYHTWAVIFALVSFGVATTGLETVLAIAAPVIGFIYPAAITLVFLTLIEPLLFRFKWTFLFGIWVSVIWALFMTVPALTPYVEWAPLHSMSLGWIVPVLLASVIGMVLDGKNGNKKSSPRVGKKATVAVS</sequence>
<dbReference type="NCBIfam" id="TIGR00796">
    <property type="entry name" value="livcs"/>
    <property type="match status" value="1"/>
</dbReference>
<evidence type="ECO:0000256" key="3">
    <source>
        <dbReference type="ARBA" id="ARBA00022448"/>
    </source>
</evidence>
<dbReference type="AlphaFoldDB" id="M1UGI4"/>
<keyword evidence="3" id="KW-0813">Transport</keyword>
<dbReference type="PANTHER" id="PTHR30588:SF0">
    <property type="entry name" value="BRANCHED-CHAIN AMINO ACID PERMEASE BRNQ"/>
    <property type="match status" value="1"/>
</dbReference>
<keyword evidence="7 9" id="KW-1133">Transmembrane helix</keyword>
<evidence type="ECO:0000256" key="5">
    <source>
        <dbReference type="ARBA" id="ARBA00022692"/>
    </source>
</evidence>
<keyword evidence="4" id="KW-1003">Cell membrane</keyword>
<dbReference type="Pfam" id="PF05525">
    <property type="entry name" value="Branch_AA_trans"/>
    <property type="match status" value="1"/>
</dbReference>
<feature type="transmembrane region" description="Helical" evidence="9">
    <location>
        <begin position="390"/>
        <end position="407"/>
    </location>
</feature>
<dbReference type="RefSeq" id="WP_015651816.1">
    <property type="nucleotide sequence ID" value="NC_020506.1"/>
</dbReference>
<evidence type="ECO:0000256" key="2">
    <source>
        <dbReference type="ARBA" id="ARBA00008540"/>
    </source>
</evidence>
<keyword evidence="6" id="KW-0029">Amino-acid transport</keyword>
<feature type="transmembrane region" description="Helical" evidence="9">
    <location>
        <begin position="358"/>
        <end position="378"/>
    </location>
</feature>
<feature type="transmembrane region" description="Helical" evidence="9">
    <location>
        <begin position="299"/>
        <end position="317"/>
    </location>
</feature>
<dbReference type="GO" id="GO:0015820">
    <property type="term" value="P:L-leucine transport"/>
    <property type="evidence" value="ECO:0007669"/>
    <property type="project" value="TreeGrafter"/>
</dbReference>
<dbReference type="HOGENOM" id="CLU_036807_0_1_11"/>
<feature type="transmembrane region" description="Helical" evidence="9">
    <location>
        <begin position="112"/>
        <end position="130"/>
    </location>
</feature>
<keyword evidence="8 9" id="KW-0472">Membrane</keyword>
<evidence type="ECO:0000256" key="9">
    <source>
        <dbReference type="SAM" id="Phobius"/>
    </source>
</evidence>
<dbReference type="GO" id="GO:0005886">
    <property type="term" value="C:plasma membrane"/>
    <property type="evidence" value="ECO:0007669"/>
    <property type="project" value="UniProtKB-SubCell"/>
</dbReference>
<comment type="similarity">
    <text evidence="2">Belongs to the branched chain amino acid transporter family.</text>
</comment>
<keyword evidence="5 9" id="KW-0812">Transmembrane</keyword>
<evidence type="ECO:0000256" key="1">
    <source>
        <dbReference type="ARBA" id="ARBA00004651"/>
    </source>
</evidence>
<evidence type="ECO:0000256" key="4">
    <source>
        <dbReference type="ARBA" id="ARBA00022475"/>
    </source>
</evidence>
<evidence type="ECO:0000313" key="11">
    <source>
        <dbReference type="Proteomes" id="UP000011760"/>
    </source>
</evidence>
<organism evidence="10 11">
    <name type="scientific">Corynebacterium callunae DSM 20147</name>
    <dbReference type="NCBI Taxonomy" id="1121353"/>
    <lineage>
        <taxon>Bacteria</taxon>
        <taxon>Bacillati</taxon>
        <taxon>Actinomycetota</taxon>
        <taxon>Actinomycetes</taxon>
        <taxon>Mycobacteriales</taxon>
        <taxon>Corynebacteriaceae</taxon>
        <taxon>Corynebacterium</taxon>
    </lineage>
</organism>
<accession>M1UGI4</accession>
<dbReference type="GO" id="GO:0015190">
    <property type="term" value="F:L-leucine transmembrane transporter activity"/>
    <property type="evidence" value="ECO:0007669"/>
    <property type="project" value="TreeGrafter"/>
</dbReference>
<reference evidence="10 11" key="1">
    <citation type="submission" date="2013-02" db="EMBL/GenBank/DDBJ databases">
        <title>The complete genome sequence of Corynebacterium callunae DSM 20147.</title>
        <authorList>
            <person name="Ruckert C."/>
            <person name="Albersmeier A."/>
            <person name="Kalinowski J."/>
        </authorList>
    </citation>
    <scope>NUCLEOTIDE SEQUENCE [LARGE SCALE GENOMIC DNA]</scope>
    <source>
        <strain evidence="10 11">DSM 20147</strain>
    </source>
</reference>
<proteinExistence type="inferred from homology"/>
<dbReference type="Proteomes" id="UP000011760">
    <property type="component" value="Chromosome"/>
</dbReference>
<protein>
    <submittedName>
        <fullName evidence="10">Branched-chain amino acid uptake carrier</fullName>
    </submittedName>
</protein>
<comment type="subcellular location">
    <subcellularLocation>
        <location evidence="1">Cell membrane</location>
        <topology evidence="1">Multi-pass membrane protein</topology>
    </subcellularLocation>
</comment>
<feature type="transmembrane region" description="Helical" evidence="9">
    <location>
        <begin position="72"/>
        <end position="92"/>
    </location>
</feature>
<keyword evidence="11" id="KW-1185">Reference proteome</keyword>
<dbReference type="KEGG" id="ccn:H924_09735"/>
<evidence type="ECO:0000256" key="7">
    <source>
        <dbReference type="ARBA" id="ARBA00022989"/>
    </source>
</evidence>
<name>M1UGI4_9CORY</name>